<dbReference type="InterPro" id="IPR005632">
    <property type="entry name" value="Chaperone_Skp"/>
</dbReference>
<evidence type="ECO:0000256" key="3">
    <source>
        <dbReference type="SAM" id="Coils"/>
    </source>
</evidence>
<dbReference type="OrthoDB" id="1524711at2"/>
<comment type="similarity">
    <text evidence="1">Belongs to the Skp family.</text>
</comment>
<feature type="signal peptide" evidence="4">
    <location>
        <begin position="1"/>
        <end position="23"/>
    </location>
</feature>
<dbReference type="RefSeq" id="WP_093363567.1">
    <property type="nucleotide sequence ID" value="NZ_FOZZ01000001.1"/>
</dbReference>
<evidence type="ECO:0000256" key="2">
    <source>
        <dbReference type="ARBA" id="ARBA00022729"/>
    </source>
</evidence>
<feature type="chain" id="PRO_5011596083" evidence="4">
    <location>
        <begin position="24"/>
        <end position="177"/>
    </location>
</feature>
<accession>A0A1I6P7A4</accession>
<dbReference type="PANTHER" id="PTHR35089">
    <property type="entry name" value="CHAPERONE PROTEIN SKP"/>
    <property type="match status" value="1"/>
</dbReference>
<dbReference type="InterPro" id="IPR024930">
    <property type="entry name" value="Skp_dom_sf"/>
</dbReference>
<gene>
    <name evidence="5" type="ORF">SAMN05660206_101315</name>
</gene>
<dbReference type="AlphaFoldDB" id="A0A1I6P7A4"/>
<dbReference type="PANTHER" id="PTHR35089:SF1">
    <property type="entry name" value="CHAPERONE PROTEIN SKP"/>
    <property type="match status" value="1"/>
</dbReference>
<dbReference type="GO" id="GO:0005829">
    <property type="term" value="C:cytosol"/>
    <property type="evidence" value="ECO:0007669"/>
    <property type="project" value="TreeGrafter"/>
</dbReference>
<sequence length="177" mass="19627">MKNLFKGAALAAVMFLGTQYVSAQQKVGHINADEVFQATPEFKAAEEQLKTLQESKGKEYQGMVEEYQKKLAEAQEKARTRSEANKATVDVELEAMGQELQNIEQRIQENQRIAQEEVGKKQQDLLAPIQQKVMNAINAVAKEKGYAYILDVSNGSVIYFDGGEDVSADVKAKLGIK</sequence>
<protein>
    <submittedName>
        <fullName evidence="5">Periplasmic chaperone for outer membrane proteins Skp</fullName>
    </submittedName>
</protein>
<dbReference type="STRING" id="683125.SAMN05660206_101315"/>
<dbReference type="Pfam" id="PF03938">
    <property type="entry name" value="OmpH"/>
    <property type="match status" value="1"/>
</dbReference>
<proteinExistence type="inferred from homology"/>
<feature type="coiled-coil region" evidence="3">
    <location>
        <begin position="57"/>
        <end position="113"/>
    </location>
</feature>
<dbReference type="SUPFAM" id="SSF111384">
    <property type="entry name" value="OmpH-like"/>
    <property type="match status" value="1"/>
</dbReference>
<keyword evidence="2 4" id="KW-0732">Signal</keyword>
<organism evidence="5 6">
    <name type="scientific">Sphingobacterium wenxiniae</name>
    <dbReference type="NCBI Taxonomy" id="683125"/>
    <lineage>
        <taxon>Bacteria</taxon>
        <taxon>Pseudomonadati</taxon>
        <taxon>Bacteroidota</taxon>
        <taxon>Sphingobacteriia</taxon>
        <taxon>Sphingobacteriales</taxon>
        <taxon>Sphingobacteriaceae</taxon>
        <taxon>Sphingobacterium</taxon>
    </lineage>
</organism>
<evidence type="ECO:0000313" key="6">
    <source>
        <dbReference type="Proteomes" id="UP000198785"/>
    </source>
</evidence>
<keyword evidence="3" id="KW-0175">Coiled coil</keyword>
<evidence type="ECO:0000256" key="1">
    <source>
        <dbReference type="ARBA" id="ARBA00009091"/>
    </source>
</evidence>
<dbReference type="Gene3D" id="3.30.910.20">
    <property type="entry name" value="Skp domain"/>
    <property type="match status" value="1"/>
</dbReference>
<reference evidence="5 6" key="1">
    <citation type="submission" date="2016-10" db="EMBL/GenBank/DDBJ databases">
        <authorList>
            <person name="de Groot N.N."/>
        </authorList>
    </citation>
    <scope>NUCLEOTIDE SEQUENCE [LARGE SCALE GENOMIC DNA]</scope>
    <source>
        <strain evidence="5 6">DSM 22789</strain>
    </source>
</reference>
<dbReference type="SMART" id="SM00935">
    <property type="entry name" value="OmpH"/>
    <property type="match status" value="1"/>
</dbReference>
<dbReference type="Proteomes" id="UP000198785">
    <property type="component" value="Unassembled WGS sequence"/>
</dbReference>
<evidence type="ECO:0000313" key="5">
    <source>
        <dbReference type="EMBL" id="SFS36067.1"/>
    </source>
</evidence>
<dbReference type="GO" id="GO:0050821">
    <property type="term" value="P:protein stabilization"/>
    <property type="evidence" value="ECO:0007669"/>
    <property type="project" value="TreeGrafter"/>
</dbReference>
<keyword evidence="6" id="KW-1185">Reference proteome</keyword>
<dbReference type="GO" id="GO:0051082">
    <property type="term" value="F:unfolded protein binding"/>
    <property type="evidence" value="ECO:0007669"/>
    <property type="project" value="InterPro"/>
</dbReference>
<name>A0A1I6P7A4_9SPHI</name>
<dbReference type="EMBL" id="FOZZ01000001">
    <property type="protein sequence ID" value="SFS36067.1"/>
    <property type="molecule type" value="Genomic_DNA"/>
</dbReference>
<evidence type="ECO:0000256" key="4">
    <source>
        <dbReference type="SAM" id="SignalP"/>
    </source>
</evidence>